<keyword evidence="5 8" id="KW-0560">Oxidoreductase</keyword>
<organism evidence="9 10">
    <name type="scientific">Salvia divinorum</name>
    <name type="common">Maria pastora</name>
    <name type="synonym">Diviner's sage</name>
    <dbReference type="NCBI Taxonomy" id="28513"/>
    <lineage>
        <taxon>Eukaryota</taxon>
        <taxon>Viridiplantae</taxon>
        <taxon>Streptophyta</taxon>
        <taxon>Embryophyta</taxon>
        <taxon>Tracheophyta</taxon>
        <taxon>Spermatophyta</taxon>
        <taxon>Magnoliopsida</taxon>
        <taxon>eudicotyledons</taxon>
        <taxon>Gunneridae</taxon>
        <taxon>Pentapetalae</taxon>
        <taxon>asterids</taxon>
        <taxon>lamiids</taxon>
        <taxon>Lamiales</taxon>
        <taxon>Lamiaceae</taxon>
        <taxon>Nepetoideae</taxon>
        <taxon>Mentheae</taxon>
        <taxon>Salviinae</taxon>
        <taxon>Salvia</taxon>
        <taxon>Salvia subgen. Calosphace</taxon>
    </lineage>
</organism>
<evidence type="ECO:0000256" key="4">
    <source>
        <dbReference type="ARBA" id="ARBA00022989"/>
    </source>
</evidence>
<dbReference type="InterPro" id="IPR017972">
    <property type="entry name" value="Cyt_P450_CS"/>
</dbReference>
<keyword evidence="4" id="KW-1133">Transmembrane helix</keyword>
<evidence type="ECO:0000256" key="5">
    <source>
        <dbReference type="ARBA" id="ARBA00023002"/>
    </source>
</evidence>
<dbReference type="PROSITE" id="PS00086">
    <property type="entry name" value="CYTOCHROME_P450"/>
    <property type="match status" value="1"/>
</dbReference>
<proteinExistence type="inferred from homology"/>
<dbReference type="InterPro" id="IPR001128">
    <property type="entry name" value="Cyt_P450"/>
</dbReference>
<keyword evidence="10" id="KW-1185">Reference proteome</keyword>
<comment type="subcellular location">
    <subcellularLocation>
        <location evidence="1">Membrane</location>
        <topology evidence="1">Single-pass membrane protein</topology>
    </subcellularLocation>
</comment>
<dbReference type="InterPro" id="IPR036396">
    <property type="entry name" value="Cyt_P450_sf"/>
</dbReference>
<keyword evidence="7 8" id="KW-0349">Heme</keyword>
<evidence type="ECO:0000313" key="10">
    <source>
        <dbReference type="Proteomes" id="UP001567538"/>
    </source>
</evidence>
<comment type="similarity">
    <text evidence="2 8">Belongs to the cytochrome P450 family.</text>
</comment>
<evidence type="ECO:0000256" key="3">
    <source>
        <dbReference type="ARBA" id="ARBA00022692"/>
    </source>
</evidence>
<dbReference type="GO" id="GO:0016712">
    <property type="term" value="F:oxidoreductase activity, acting on paired donors, with incorporation or reduction of molecular oxygen, reduced flavin or flavoprotein as one donor, and incorporation of one atom of oxygen"/>
    <property type="evidence" value="ECO:0007669"/>
    <property type="project" value="UniProtKB-ARBA"/>
</dbReference>
<keyword evidence="7 8" id="KW-0408">Iron</keyword>
<feature type="binding site" description="axial binding residue" evidence="7">
    <location>
        <position position="81"/>
    </location>
    <ligand>
        <name>heme</name>
        <dbReference type="ChEBI" id="CHEBI:30413"/>
    </ligand>
    <ligandPart>
        <name>Fe</name>
        <dbReference type="ChEBI" id="CHEBI:18248"/>
    </ligandPart>
</feature>
<evidence type="ECO:0000256" key="1">
    <source>
        <dbReference type="ARBA" id="ARBA00004167"/>
    </source>
</evidence>
<dbReference type="InterPro" id="IPR002401">
    <property type="entry name" value="Cyt_P450_E_grp-I"/>
</dbReference>
<dbReference type="Gene3D" id="1.10.630.10">
    <property type="entry name" value="Cytochrome P450"/>
    <property type="match status" value="1"/>
</dbReference>
<evidence type="ECO:0000256" key="6">
    <source>
        <dbReference type="ARBA" id="ARBA00023136"/>
    </source>
</evidence>
<gene>
    <name evidence="9" type="ORF">AAHA92_28194</name>
</gene>
<dbReference type="GO" id="GO:0046872">
    <property type="term" value="F:metal ion binding"/>
    <property type="evidence" value="ECO:0007669"/>
    <property type="project" value="UniProtKB-KW"/>
</dbReference>
<comment type="caution">
    <text evidence="9">The sequence shown here is derived from an EMBL/GenBank/DDBJ whole genome shotgun (WGS) entry which is preliminary data.</text>
</comment>
<dbReference type="GO" id="GO:0016020">
    <property type="term" value="C:membrane"/>
    <property type="evidence" value="ECO:0007669"/>
    <property type="project" value="UniProtKB-SubCell"/>
</dbReference>
<dbReference type="PANTHER" id="PTHR47956:SF49">
    <property type="entry name" value="CYTOCHROME P450 83B1"/>
    <property type="match status" value="1"/>
</dbReference>
<dbReference type="PRINTS" id="PR00463">
    <property type="entry name" value="EP450I"/>
</dbReference>
<evidence type="ECO:0000313" key="9">
    <source>
        <dbReference type="EMBL" id="KAL1535416.1"/>
    </source>
</evidence>
<reference evidence="9 10" key="1">
    <citation type="submission" date="2024-06" db="EMBL/GenBank/DDBJ databases">
        <title>A chromosome level genome sequence of Diviner's sage (Salvia divinorum).</title>
        <authorList>
            <person name="Ford S.A."/>
            <person name="Ro D.-K."/>
            <person name="Ness R.W."/>
            <person name="Phillips M.A."/>
        </authorList>
    </citation>
    <scope>NUCLEOTIDE SEQUENCE [LARGE SCALE GENOMIC DNA]</scope>
    <source>
        <strain evidence="9">SAF-2024a</strain>
        <tissue evidence="9">Leaf</tissue>
    </source>
</reference>
<dbReference type="Proteomes" id="UP001567538">
    <property type="component" value="Unassembled WGS sequence"/>
</dbReference>
<evidence type="ECO:0000256" key="7">
    <source>
        <dbReference type="PIRSR" id="PIRSR602401-1"/>
    </source>
</evidence>
<dbReference type="GO" id="GO:0016114">
    <property type="term" value="P:terpenoid biosynthetic process"/>
    <property type="evidence" value="ECO:0007669"/>
    <property type="project" value="UniProtKB-ARBA"/>
</dbReference>
<dbReference type="SUPFAM" id="SSF48264">
    <property type="entry name" value="Cytochrome P450"/>
    <property type="match status" value="1"/>
</dbReference>
<evidence type="ECO:0000256" key="8">
    <source>
        <dbReference type="RuleBase" id="RU000461"/>
    </source>
</evidence>
<dbReference type="InterPro" id="IPR050193">
    <property type="entry name" value="Cytochrome_P450_71"/>
</dbReference>
<keyword evidence="8" id="KW-0503">Monooxygenase</keyword>
<keyword evidence="3" id="KW-0812">Transmembrane</keyword>
<dbReference type="PANTHER" id="PTHR47956">
    <property type="entry name" value="CYTOCHROME P450 71B11-RELATED"/>
    <property type="match status" value="1"/>
</dbReference>
<protein>
    <submittedName>
        <fullName evidence="9">Cytochrome P450 71A1-like</fullName>
    </submittedName>
</protein>
<dbReference type="EMBL" id="JBEAFC010000011">
    <property type="protein sequence ID" value="KAL1535416.1"/>
    <property type="molecule type" value="Genomic_DNA"/>
</dbReference>
<keyword evidence="7 8" id="KW-0479">Metal-binding</keyword>
<dbReference type="Pfam" id="PF00067">
    <property type="entry name" value="p450"/>
    <property type="match status" value="1"/>
</dbReference>
<sequence length="140" mass="15530">MRLYPPGPLLVPRETIETCNLDGYQIQPKTTVFVNAWAIARDPDSWENPDELVPERFLSSTIDAKGKDFEFIPFGSGRRMCPGMAMGLLNVELAVANLVYSFDWELPPGILGEDVDTESSAGLALRKKNALLIVPKSYDV</sequence>
<dbReference type="AlphaFoldDB" id="A0ABD1FUD1"/>
<name>A0ABD1FUD1_SALDI</name>
<keyword evidence="6" id="KW-0472">Membrane</keyword>
<comment type="cofactor">
    <cofactor evidence="7">
        <name>heme</name>
        <dbReference type="ChEBI" id="CHEBI:30413"/>
    </cofactor>
</comment>
<accession>A0ABD1FUD1</accession>
<evidence type="ECO:0000256" key="2">
    <source>
        <dbReference type="ARBA" id="ARBA00010617"/>
    </source>
</evidence>